<dbReference type="Proteomes" id="UP000259030">
    <property type="component" value="Plasmid pDFI2"/>
</dbReference>
<evidence type="ECO:0000256" key="1">
    <source>
        <dbReference type="SAM" id="MobiDB-lite"/>
    </source>
</evidence>
<dbReference type="AlphaFoldDB" id="A0A221T2G2"/>
<organism evidence="2 3">
    <name type="scientific">Deinococcus ficus</name>
    <dbReference type="NCBI Taxonomy" id="317577"/>
    <lineage>
        <taxon>Bacteria</taxon>
        <taxon>Thermotogati</taxon>
        <taxon>Deinococcota</taxon>
        <taxon>Deinococci</taxon>
        <taxon>Deinococcales</taxon>
        <taxon>Deinococcaceae</taxon>
        <taxon>Deinococcus</taxon>
    </lineage>
</organism>
<sequence>MHQLHFRAARPQGGQHRHDPQGPAAARDRHWSGPRGPRLGAPAPARTEPAGGDDCCMEAPLERRAAGGRRVSWRGMGGQGRWGITWPPAPIVRVERRPRR</sequence>
<evidence type="ECO:0000313" key="3">
    <source>
        <dbReference type="Proteomes" id="UP000259030"/>
    </source>
</evidence>
<protein>
    <submittedName>
        <fullName evidence="2">Uncharacterized protein</fullName>
    </submittedName>
</protein>
<feature type="compositionally biased region" description="Low complexity" evidence="1">
    <location>
        <begin position="33"/>
        <end position="46"/>
    </location>
</feature>
<evidence type="ECO:0000313" key="2">
    <source>
        <dbReference type="EMBL" id="ASN83085.1"/>
    </source>
</evidence>
<gene>
    <name evidence="2" type="ORF">DFI_18095</name>
</gene>
<dbReference type="KEGG" id="dfc:DFI_18095"/>
<feature type="region of interest" description="Disordered" evidence="1">
    <location>
        <begin position="1"/>
        <end position="56"/>
    </location>
</feature>
<dbReference type="EMBL" id="CP021083">
    <property type="protein sequence ID" value="ASN83085.1"/>
    <property type="molecule type" value="Genomic_DNA"/>
</dbReference>
<geneLocation type="plasmid" evidence="3">
    <name>pdfi2</name>
</geneLocation>
<proteinExistence type="predicted"/>
<accession>A0A221T2G2</accession>
<keyword evidence="2" id="KW-0614">Plasmid</keyword>
<keyword evidence="3" id="KW-1185">Reference proteome</keyword>
<feature type="compositionally biased region" description="Basic and acidic residues" evidence="1">
    <location>
        <begin position="16"/>
        <end position="31"/>
    </location>
</feature>
<reference evidence="2 3" key="1">
    <citation type="submission" date="2017-05" db="EMBL/GenBank/DDBJ databases">
        <title>The complete genome sequence of Deinococcus ficus isolated from the rhizosphere of the Ficus religiosa L. in Taiwan.</title>
        <authorList>
            <person name="Wu K.-M."/>
            <person name="Liao T.-L."/>
            <person name="Liu Y.-M."/>
            <person name="Young C.-C."/>
            <person name="Tsai S.-F."/>
        </authorList>
    </citation>
    <scope>NUCLEOTIDE SEQUENCE [LARGE SCALE GENOMIC DNA]</scope>
    <source>
        <strain evidence="2 3">CC-FR2-10</strain>
        <plasmid evidence="3">pdfi2</plasmid>
    </source>
</reference>
<name>A0A221T2G2_9DEIO</name>